<accession>A0A510HEV2</accession>
<name>A0A510HEV2_9ACTN</name>
<dbReference type="InterPro" id="IPR012337">
    <property type="entry name" value="RNaseH-like_sf"/>
</dbReference>
<evidence type="ECO:0000259" key="1">
    <source>
        <dbReference type="Pfam" id="PF13546"/>
    </source>
</evidence>
<dbReference type="Pfam" id="PF13546">
    <property type="entry name" value="DDE_5"/>
    <property type="match status" value="1"/>
</dbReference>
<dbReference type="Proteomes" id="UP000318065">
    <property type="component" value="Chromosome"/>
</dbReference>
<dbReference type="SUPFAM" id="SSF53098">
    <property type="entry name" value="Ribonuclease H-like"/>
    <property type="match status" value="1"/>
</dbReference>
<organism evidence="2 3">
    <name type="scientific">Rubrobacter xylanophilus</name>
    <dbReference type="NCBI Taxonomy" id="49319"/>
    <lineage>
        <taxon>Bacteria</taxon>
        <taxon>Bacillati</taxon>
        <taxon>Actinomycetota</taxon>
        <taxon>Rubrobacteria</taxon>
        <taxon>Rubrobacterales</taxon>
        <taxon>Rubrobacteraceae</taxon>
        <taxon>Rubrobacter</taxon>
    </lineage>
</organism>
<dbReference type="AlphaFoldDB" id="A0A510HEV2"/>
<feature type="domain" description="Transposase IS701-like DDE" evidence="1">
    <location>
        <begin position="8"/>
        <end position="147"/>
    </location>
</feature>
<dbReference type="EMBL" id="AP019791">
    <property type="protein sequence ID" value="BBL78482.1"/>
    <property type="molecule type" value="Genomic_DNA"/>
</dbReference>
<gene>
    <name evidence="2" type="ORF">RxyAA322_03360</name>
</gene>
<dbReference type="InterPro" id="IPR038721">
    <property type="entry name" value="IS701-like_DDE_dom"/>
</dbReference>
<evidence type="ECO:0000313" key="2">
    <source>
        <dbReference type="EMBL" id="BBL78482.1"/>
    </source>
</evidence>
<proteinExistence type="predicted"/>
<evidence type="ECO:0000313" key="3">
    <source>
        <dbReference type="Proteomes" id="UP000318065"/>
    </source>
</evidence>
<protein>
    <recommendedName>
        <fullName evidence="1">Transposase IS701-like DDE domain-containing protein</fullName>
    </recommendedName>
</protein>
<sequence>MGVLIAWIKRHGEEDGYLCLDDCLIEKAFAKKLPWAGWTYSFAKKRKVYGLHIVVLLWCTSDGRWRIPVAFRLWRPKRSCAPHTYRTKLRLAEVMIKEVIGSGLKARYIVFDTHYTAGWFTKMVRRLGLVWVGTLPPRTSVVWRGQRRSVAELARRVPLKWHKRLGMRATAVVVYAPKYGSLRLVVTRNRHGNHEYIVTNDPGGDLTTVVLRKMRRWSIETLFRDSKQFAGLEACQCRVDQAMVRHVGLVLLTCVVMQMMRRFMGESVGSVKERWQLEVMRDGESSPPLLKACPLHLRATA</sequence>
<keyword evidence="3" id="KW-1185">Reference proteome</keyword>
<reference evidence="2" key="1">
    <citation type="journal article" date="2019" name="Microbiol. Resour. Announc.">
        <title>Complete Genome Sequence of Rubrobacter xylanophilus Strain AA3-22, Isolated from Arima Onsen in Japan.</title>
        <authorList>
            <person name="Tomariguchi N."/>
            <person name="Miyazaki K."/>
        </authorList>
    </citation>
    <scope>NUCLEOTIDE SEQUENCE [LARGE SCALE GENOMIC DNA]</scope>
    <source>
        <strain evidence="2">AA3-22</strain>
    </source>
</reference>